<dbReference type="EC" id="3.5.1.88" evidence="2"/>
<comment type="function">
    <text evidence="2">Removes the formyl group from the N-terminal Met of newly synthesized proteins. Requires at least a dipeptide for an efficient rate of reaction. N-terminal L-methionine is a prerequisite for activity but the enzyme has broad specificity at other positions.</text>
</comment>
<accession>A0A1F5TQP4</accession>
<dbReference type="NCBIfam" id="TIGR00079">
    <property type="entry name" value="pept_deformyl"/>
    <property type="match status" value="1"/>
</dbReference>
<dbReference type="GO" id="GO:0046872">
    <property type="term" value="F:metal ion binding"/>
    <property type="evidence" value="ECO:0007669"/>
    <property type="project" value="UniProtKB-KW"/>
</dbReference>
<dbReference type="Proteomes" id="UP000177579">
    <property type="component" value="Unassembled WGS sequence"/>
</dbReference>
<organism evidence="3 4">
    <name type="scientific">Candidatus Falkowbacteria bacterium RIFOXYD2_FULL_34_120</name>
    <dbReference type="NCBI Taxonomy" id="1798007"/>
    <lineage>
        <taxon>Bacteria</taxon>
        <taxon>Candidatus Falkowiibacteriota</taxon>
    </lineage>
</organism>
<feature type="binding site" evidence="2">
    <location>
        <position position="137"/>
    </location>
    <ligand>
        <name>Fe cation</name>
        <dbReference type="ChEBI" id="CHEBI:24875"/>
    </ligand>
</feature>
<evidence type="ECO:0000256" key="2">
    <source>
        <dbReference type="HAMAP-Rule" id="MF_00163"/>
    </source>
</evidence>
<dbReference type="CDD" id="cd00487">
    <property type="entry name" value="Pep_deformylase"/>
    <property type="match status" value="1"/>
</dbReference>
<dbReference type="PIRSF" id="PIRSF004749">
    <property type="entry name" value="Pep_def"/>
    <property type="match status" value="1"/>
</dbReference>
<proteinExistence type="inferred from homology"/>
<name>A0A1F5TQP4_9BACT</name>
<gene>
    <name evidence="2" type="primary">def</name>
    <name evidence="3" type="ORF">A2531_03305</name>
</gene>
<dbReference type="Gene3D" id="3.90.45.10">
    <property type="entry name" value="Peptide deformylase"/>
    <property type="match status" value="1"/>
</dbReference>
<comment type="caution">
    <text evidence="3">The sequence shown here is derived from an EMBL/GenBank/DDBJ whole genome shotgun (WGS) entry which is preliminary data.</text>
</comment>
<dbReference type="AlphaFoldDB" id="A0A1F5TQP4"/>
<keyword evidence="2" id="KW-0378">Hydrolase</keyword>
<keyword evidence="2" id="KW-0479">Metal-binding</keyword>
<protein>
    <recommendedName>
        <fullName evidence="2">Peptide deformylase</fullName>
        <shortName evidence="2">PDF</shortName>
        <ecNumber evidence="2">3.5.1.88</ecNumber>
    </recommendedName>
    <alternativeName>
        <fullName evidence="2">Polypeptide deformylase</fullName>
    </alternativeName>
</protein>
<feature type="active site" evidence="2">
    <location>
        <position position="134"/>
    </location>
</feature>
<feature type="binding site" evidence="2">
    <location>
        <position position="91"/>
    </location>
    <ligand>
        <name>Fe cation</name>
        <dbReference type="ChEBI" id="CHEBI:24875"/>
    </ligand>
</feature>
<comment type="similarity">
    <text evidence="1 2">Belongs to the polypeptide deformylase family.</text>
</comment>
<dbReference type="NCBIfam" id="NF001159">
    <property type="entry name" value="PRK00150.1-3"/>
    <property type="match status" value="1"/>
</dbReference>
<dbReference type="Pfam" id="PF01327">
    <property type="entry name" value="Pep_deformylase"/>
    <property type="match status" value="1"/>
</dbReference>
<dbReference type="InterPro" id="IPR023635">
    <property type="entry name" value="Peptide_deformylase"/>
</dbReference>
<comment type="cofactor">
    <cofactor evidence="2">
        <name>Fe(2+)</name>
        <dbReference type="ChEBI" id="CHEBI:29033"/>
    </cofactor>
    <text evidence="2">Binds 1 Fe(2+) ion.</text>
</comment>
<evidence type="ECO:0000256" key="1">
    <source>
        <dbReference type="ARBA" id="ARBA00010759"/>
    </source>
</evidence>
<dbReference type="PANTHER" id="PTHR10458:SF22">
    <property type="entry name" value="PEPTIDE DEFORMYLASE"/>
    <property type="match status" value="1"/>
</dbReference>
<dbReference type="SUPFAM" id="SSF56420">
    <property type="entry name" value="Peptide deformylase"/>
    <property type="match status" value="1"/>
</dbReference>
<dbReference type="EMBL" id="MFGO01000014">
    <property type="protein sequence ID" value="OGF41084.1"/>
    <property type="molecule type" value="Genomic_DNA"/>
</dbReference>
<dbReference type="PRINTS" id="PR01576">
    <property type="entry name" value="PDEFORMYLASE"/>
</dbReference>
<evidence type="ECO:0000313" key="4">
    <source>
        <dbReference type="Proteomes" id="UP000177579"/>
    </source>
</evidence>
<comment type="catalytic activity">
    <reaction evidence="2">
        <text>N-terminal N-formyl-L-methionyl-[peptide] + H2O = N-terminal L-methionyl-[peptide] + formate</text>
        <dbReference type="Rhea" id="RHEA:24420"/>
        <dbReference type="Rhea" id="RHEA-COMP:10639"/>
        <dbReference type="Rhea" id="RHEA-COMP:10640"/>
        <dbReference type="ChEBI" id="CHEBI:15377"/>
        <dbReference type="ChEBI" id="CHEBI:15740"/>
        <dbReference type="ChEBI" id="CHEBI:49298"/>
        <dbReference type="ChEBI" id="CHEBI:64731"/>
        <dbReference type="EC" id="3.5.1.88"/>
    </reaction>
</comment>
<feature type="binding site" evidence="2">
    <location>
        <position position="133"/>
    </location>
    <ligand>
        <name>Fe cation</name>
        <dbReference type="ChEBI" id="CHEBI:24875"/>
    </ligand>
</feature>
<reference evidence="3 4" key="1">
    <citation type="journal article" date="2016" name="Nat. Commun.">
        <title>Thousands of microbial genomes shed light on interconnected biogeochemical processes in an aquifer system.</title>
        <authorList>
            <person name="Anantharaman K."/>
            <person name="Brown C.T."/>
            <person name="Hug L.A."/>
            <person name="Sharon I."/>
            <person name="Castelle C.J."/>
            <person name="Probst A.J."/>
            <person name="Thomas B.C."/>
            <person name="Singh A."/>
            <person name="Wilkins M.J."/>
            <person name="Karaoz U."/>
            <person name="Brodie E.L."/>
            <person name="Williams K.H."/>
            <person name="Hubbard S.S."/>
            <person name="Banfield J.F."/>
        </authorList>
    </citation>
    <scope>NUCLEOTIDE SEQUENCE [LARGE SCALE GENOMIC DNA]</scope>
</reference>
<dbReference type="HAMAP" id="MF_00163">
    <property type="entry name" value="Pep_deformylase"/>
    <property type="match status" value="1"/>
</dbReference>
<sequence>MLLKIITNPNSILRKKSKEVKISDIKTKKFQTFCHDLIETMKKKDGVGLAAPQIGKNIRVFVIHNDNLDMIILNPEIIKKSWSKEWGEEGCLSVPNTFGKVRRHKKIKCRFIDKNGKKQTLDMSGMPARIFQHELDHLDGILFIDSAKNIKTV</sequence>
<dbReference type="PANTHER" id="PTHR10458">
    <property type="entry name" value="PEPTIDE DEFORMYLASE"/>
    <property type="match status" value="1"/>
</dbReference>
<keyword evidence="2" id="KW-0408">Iron</keyword>
<dbReference type="InterPro" id="IPR036821">
    <property type="entry name" value="Peptide_deformylase_sf"/>
</dbReference>
<dbReference type="GO" id="GO:0042586">
    <property type="term" value="F:peptide deformylase activity"/>
    <property type="evidence" value="ECO:0007669"/>
    <property type="project" value="UniProtKB-UniRule"/>
</dbReference>
<dbReference type="GO" id="GO:0006412">
    <property type="term" value="P:translation"/>
    <property type="evidence" value="ECO:0007669"/>
    <property type="project" value="UniProtKB-UniRule"/>
</dbReference>
<evidence type="ECO:0000313" key="3">
    <source>
        <dbReference type="EMBL" id="OGF41084.1"/>
    </source>
</evidence>
<keyword evidence="2" id="KW-0648">Protein biosynthesis</keyword>